<feature type="compositionally biased region" description="Basic and acidic residues" evidence="11">
    <location>
        <begin position="277"/>
        <end position="326"/>
    </location>
</feature>
<dbReference type="OrthoDB" id="9999863at2759"/>
<keyword evidence="4 10" id="KW-0633">Potassium transport</keyword>
<feature type="compositionally biased region" description="Polar residues" evidence="11">
    <location>
        <begin position="355"/>
        <end position="366"/>
    </location>
</feature>
<name>A0A9P5D296_9HYPO</name>
<dbReference type="NCBIfam" id="TIGR00934">
    <property type="entry name" value="2a38euk"/>
    <property type="match status" value="1"/>
</dbReference>
<dbReference type="GO" id="GO:0005886">
    <property type="term" value="C:plasma membrane"/>
    <property type="evidence" value="ECO:0007669"/>
    <property type="project" value="InterPro"/>
</dbReference>
<feature type="region of interest" description="Disordered" evidence="11">
    <location>
        <begin position="125"/>
        <end position="146"/>
    </location>
</feature>
<feature type="transmembrane region" description="Helical" evidence="10">
    <location>
        <begin position="764"/>
        <end position="783"/>
    </location>
</feature>
<feature type="transmembrane region" description="Helical" evidence="10">
    <location>
        <begin position="673"/>
        <end position="690"/>
    </location>
</feature>
<accession>A0A9P5D296</accession>
<evidence type="ECO:0000256" key="3">
    <source>
        <dbReference type="ARBA" id="ARBA00022448"/>
    </source>
</evidence>
<gene>
    <name evidence="12" type="ORF">GMORB2_2223</name>
</gene>
<dbReference type="GO" id="GO:0030007">
    <property type="term" value="P:intracellular potassium ion homeostasis"/>
    <property type="evidence" value="ECO:0007669"/>
    <property type="project" value="UniProtKB-UniRule"/>
</dbReference>
<feature type="compositionally biased region" description="Basic and acidic residues" evidence="11">
    <location>
        <begin position="390"/>
        <end position="405"/>
    </location>
</feature>
<dbReference type="InterPro" id="IPR003445">
    <property type="entry name" value="Cat_transpt"/>
</dbReference>
<evidence type="ECO:0000256" key="7">
    <source>
        <dbReference type="ARBA" id="ARBA00022989"/>
    </source>
</evidence>
<reference evidence="12" key="1">
    <citation type="submission" date="2020-03" db="EMBL/GenBank/DDBJ databases">
        <title>Site-based positive gene gene selection in Geosmithia morbida across the United States reveals a broad range of putative effectors and factors for local host and environmental adapation.</title>
        <authorList>
            <person name="Onufrak A."/>
            <person name="Murdoch R.W."/>
            <person name="Gazis R."/>
            <person name="Huff M."/>
            <person name="Staton M."/>
            <person name="Klingeman W."/>
            <person name="Hadziabdic D."/>
        </authorList>
    </citation>
    <scope>NUCLEOTIDE SEQUENCE</scope>
    <source>
        <strain evidence="12">1262</strain>
    </source>
</reference>
<keyword evidence="5 10" id="KW-0812">Transmembrane</keyword>
<evidence type="ECO:0000256" key="10">
    <source>
        <dbReference type="PIRNR" id="PIRNR002450"/>
    </source>
</evidence>
<feature type="compositionally biased region" description="Polar residues" evidence="11">
    <location>
        <begin position="844"/>
        <end position="854"/>
    </location>
</feature>
<dbReference type="PANTHER" id="PTHR31064:SF30">
    <property type="entry name" value="HIGH-AFFINITY POTASSIUM TRANSPORT PROTEIN-RELATED"/>
    <property type="match status" value="1"/>
</dbReference>
<feature type="region of interest" description="Disordered" evidence="11">
    <location>
        <begin position="277"/>
        <end position="413"/>
    </location>
</feature>
<evidence type="ECO:0000256" key="8">
    <source>
        <dbReference type="ARBA" id="ARBA00023065"/>
    </source>
</evidence>
<keyword evidence="3 10" id="KW-0813">Transport</keyword>
<feature type="region of interest" description="Disordered" evidence="11">
    <location>
        <begin position="836"/>
        <end position="977"/>
    </location>
</feature>
<evidence type="ECO:0000313" key="12">
    <source>
        <dbReference type="EMBL" id="KAF4121261.1"/>
    </source>
</evidence>
<dbReference type="GO" id="GO:1990573">
    <property type="term" value="P:potassium ion import across plasma membrane"/>
    <property type="evidence" value="ECO:0007669"/>
    <property type="project" value="TreeGrafter"/>
</dbReference>
<dbReference type="PIRSF" id="PIRSF002450">
    <property type="entry name" value="K+_transpter_TRK"/>
    <property type="match status" value="1"/>
</dbReference>
<keyword evidence="13" id="KW-1185">Reference proteome</keyword>
<feature type="region of interest" description="Disordered" evidence="11">
    <location>
        <begin position="197"/>
        <end position="246"/>
    </location>
</feature>
<evidence type="ECO:0000256" key="1">
    <source>
        <dbReference type="ARBA" id="ARBA00004141"/>
    </source>
</evidence>
<feature type="transmembrane region" description="Helical" evidence="10">
    <location>
        <begin position="610"/>
        <end position="628"/>
    </location>
</feature>
<evidence type="ECO:0000256" key="4">
    <source>
        <dbReference type="ARBA" id="ARBA00022538"/>
    </source>
</evidence>
<evidence type="ECO:0000256" key="2">
    <source>
        <dbReference type="ARBA" id="ARBA00009137"/>
    </source>
</evidence>
<feature type="compositionally biased region" description="Basic and acidic residues" evidence="11">
    <location>
        <begin position="212"/>
        <end position="234"/>
    </location>
</feature>
<organism evidence="12 13">
    <name type="scientific">Geosmithia morbida</name>
    <dbReference type="NCBI Taxonomy" id="1094350"/>
    <lineage>
        <taxon>Eukaryota</taxon>
        <taxon>Fungi</taxon>
        <taxon>Dikarya</taxon>
        <taxon>Ascomycota</taxon>
        <taxon>Pezizomycotina</taxon>
        <taxon>Sordariomycetes</taxon>
        <taxon>Hypocreomycetidae</taxon>
        <taxon>Hypocreales</taxon>
        <taxon>Bionectriaceae</taxon>
        <taxon>Geosmithia</taxon>
    </lineage>
</organism>
<dbReference type="Pfam" id="PF02386">
    <property type="entry name" value="TrkH"/>
    <property type="match status" value="1"/>
</dbReference>
<protein>
    <recommendedName>
        <fullName evidence="10">Potassium transport protein</fullName>
    </recommendedName>
</protein>
<dbReference type="InterPro" id="IPR015958">
    <property type="entry name" value="Trk1_fungi"/>
</dbReference>
<dbReference type="PANTHER" id="PTHR31064">
    <property type="entry name" value="POTASSIUM TRANSPORT PROTEIN DDB_G0292412-RELATED"/>
    <property type="match status" value="1"/>
</dbReference>
<evidence type="ECO:0000256" key="9">
    <source>
        <dbReference type="ARBA" id="ARBA00023136"/>
    </source>
</evidence>
<feature type="transmembrane region" description="Helical" evidence="10">
    <location>
        <begin position="546"/>
        <end position="573"/>
    </location>
</feature>
<keyword evidence="7 10" id="KW-1133">Transmembrane helix</keyword>
<feature type="transmembrane region" description="Helical" evidence="10">
    <location>
        <begin position="474"/>
        <end position="497"/>
    </location>
</feature>
<feature type="compositionally biased region" description="Basic and acidic residues" evidence="11">
    <location>
        <begin position="937"/>
        <end position="952"/>
    </location>
</feature>
<sequence length="977" mass="108736">MLDSIKGKSKAAYASLTSKKAHFNFITAHYCWIISCTIIASIILYGAGQGHISYIDALLFASGINTQAGLNPIDVNKLTTFQQVVLYIFPMLTNPIAMHGMVVALRLYWFEKRFQGITREARSRRATMAMSRSKAREDVETGTSGVNGRHITIVGRQAPRIANDGTVLQNWPGGRRHVQSILGSNYNSTADECAIEDDDDDHVGLDRVPPTAHRDLPTEGTLDGRDAHADDGDGHAPGGHHPSAITFADSAKRSDGVQDNPLHIRPRSHTEHIAILESQRNQDEVLRIPGPRDAERGLGPRTLRRADGEADDGHALGQSRTRDSRFDQGTIDSRHIVRNQTITFEEPTAPKDLTPESSETNGSTDPSEALRFRRGRRTRKDDDEEEDGEDNGHDEDTSGGRERNNRPLRPRRLSRAITFGSIKTAITRDRTDHTKDMPYLSYTPTMARNSNFIGLTLEQRDELGGIEYRSLRTLAFILLAYFWGFQIMAVTFLLPYILHKEKYGHVVDEAGVSRTWWAFWTANVSFNDVGFTLTPDSMISFNSSQYILMIMCYFIIIGNAAFPIMLRFIIWVMSTLAPRGSGLWEELKFLLDHPRRCFTLLFPSGPNWSLFWILILLNVIDVVFFLILDLNSEVVEHLSGGARVVNGLFHAAATRTAGFSSLPFADLHPAMPVLYMIMMYISVFPVAISIRRTNVYEENSLGIYPKKEDEEEEEEDDDSNASNTVSYVSHHLRRQLSFDLWYVFLGFFLLAISEGSKLKAKDFAMFDVLFEVVSAYGTVGMSMGATGVNASLCSQFNTVGKLIIIALMIRGRHRGLPYGLDRAVILPSEAHFARETEQPPPSFARTNTGASTSVAPGIRQRRDSSIQRGTGRRARSRSYSMDRERRLLTGFLHPGPAVHPSAIRPPHTRNKSGGSDALFPVSSVGSHRAHSLQTTVHDGHDTGGEDEARGESADGLAPLPSGERTHHTPHRANTTPV</sequence>
<feature type="transmembrane region" description="Helical" evidence="10">
    <location>
        <begin position="84"/>
        <end position="109"/>
    </location>
</feature>
<feature type="transmembrane region" description="Helical" evidence="10">
    <location>
        <begin position="21"/>
        <end position="45"/>
    </location>
</feature>
<comment type="caution">
    <text evidence="12">The sequence shown here is derived from an EMBL/GenBank/DDBJ whole genome shotgun (WGS) entry which is preliminary data.</text>
</comment>
<keyword evidence="6 10" id="KW-0630">Potassium</keyword>
<evidence type="ECO:0000256" key="6">
    <source>
        <dbReference type="ARBA" id="ARBA00022958"/>
    </source>
</evidence>
<dbReference type="EMBL" id="JAANYQ010000013">
    <property type="protein sequence ID" value="KAF4121261.1"/>
    <property type="molecule type" value="Genomic_DNA"/>
</dbReference>
<keyword evidence="9 10" id="KW-0472">Membrane</keyword>
<dbReference type="Proteomes" id="UP000749293">
    <property type="component" value="Unassembled WGS sequence"/>
</dbReference>
<keyword evidence="8 10" id="KW-0406">Ion transport</keyword>
<dbReference type="InterPro" id="IPR051143">
    <property type="entry name" value="TrkH_K-transport"/>
</dbReference>
<feature type="transmembrane region" description="Helical" evidence="10">
    <location>
        <begin position="736"/>
        <end position="752"/>
    </location>
</feature>
<dbReference type="RefSeq" id="XP_035319913.1">
    <property type="nucleotide sequence ID" value="XM_035464203.1"/>
</dbReference>
<dbReference type="GO" id="GO:0140107">
    <property type="term" value="F:high-affinity potassium ion transmembrane transporter activity"/>
    <property type="evidence" value="ECO:0007669"/>
    <property type="project" value="TreeGrafter"/>
</dbReference>
<evidence type="ECO:0000313" key="13">
    <source>
        <dbReference type="Proteomes" id="UP000749293"/>
    </source>
</evidence>
<dbReference type="AlphaFoldDB" id="A0A9P5D296"/>
<proteinExistence type="inferred from homology"/>
<comment type="subcellular location">
    <subcellularLocation>
        <location evidence="1">Membrane</location>
        <topology evidence="1">Multi-pass membrane protein</topology>
    </subcellularLocation>
</comment>
<comment type="similarity">
    <text evidence="2 10">Belongs to the TrkH potassium transport family.</text>
</comment>
<evidence type="ECO:0000256" key="5">
    <source>
        <dbReference type="ARBA" id="ARBA00022692"/>
    </source>
</evidence>
<evidence type="ECO:0000256" key="11">
    <source>
        <dbReference type="SAM" id="MobiDB-lite"/>
    </source>
</evidence>
<dbReference type="InterPro" id="IPR004773">
    <property type="entry name" value="K/Na_transp_Trk1/HKT1"/>
</dbReference>
<dbReference type="GeneID" id="55968453"/>